<feature type="transmembrane region" description="Helical" evidence="1">
    <location>
        <begin position="180"/>
        <end position="202"/>
    </location>
</feature>
<dbReference type="Proteomes" id="UP000255534">
    <property type="component" value="Unassembled WGS sequence"/>
</dbReference>
<dbReference type="PANTHER" id="PTHR23028">
    <property type="entry name" value="ACETYLTRANSFERASE"/>
    <property type="match status" value="1"/>
</dbReference>
<feature type="transmembrane region" description="Helical" evidence="1">
    <location>
        <begin position="137"/>
        <end position="160"/>
    </location>
</feature>
<feature type="transmembrane region" description="Helical" evidence="1">
    <location>
        <begin position="307"/>
        <end position="326"/>
    </location>
</feature>
<keyword evidence="3" id="KW-0012">Acyltransferase</keyword>
<dbReference type="PANTHER" id="PTHR23028:SF53">
    <property type="entry name" value="ACYL_TRANSF_3 DOMAIN-CONTAINING PROTEIN"/>
    <property type="match status" value="1"/>
</dbReference>
<feature type="domain" description="Acyltransferase 3" evidence="2">
    <location>
        <begin position="1"/>
        <end position="323"/>
    </location>
</feature>
<feature type="transmembrane region" description="Helical" evidence="1">
    <location>
        <begin position="22"/>
        <end position="45"/>
    </location>
</feature>
<accession>A0A379V4E3</accession>
<evidence type="ECO:0000313" key="4">
    <source>
        <dbReference type="Proteomes" id="UP000255534"/>
    </source>
</evidence>
<feature type="transmembrane region" description="Helical" evidence="1">
    <location>
        <begin position="245"/>
        <end position="261"/>
    </location>
</feature>
<protein>
    <submittedName>
        <fullName evidence="3">Acyltransferase</fullName>
    </submittedName>
</protein>
<keyword evidence="1" id="KW-1133">Transmembrane helix</keyword>
<dbReference type="GO" id="GO:0000271">
    <property type="term" value="P:polysaccharide biosynthetic process"/>
    <property type="evidence" value="ECO:0007669"/>
    <property type="project" value="TreeGrafter"/>
</dbReference>
<feature type="transmembrane region" description="Helical" evidence="1">
    <location>
        <begin position="214"/>
        <end position="233"/>
    </location>
</feature>
<feature type="transmembrane region" description="Helical" evidence="1">
    <location>
        <begin position="57"/>
        <end position="77"/>
    </location>
</feature>
<keyword evidence="1" id="KW-0812">Transmembrane</keyword>
<organism evidence="3 4">
    <name type="scientific">Salmonella enterica I</name>
    <dbReference type="NCBI Taxonomy" id="59201"/>
    <lineage>
        <taxon>Bacteria</taxon>
        <taxon>Pseudomonadati</taxon>
        <taxon>Pseudomonadota</taxon>
        <taxon>Gammaproteobacteria</taxon>
        <taxon>Enterobacterales</taxon>
        <taxon>Enterobacteriaceae</taxon>
        <taxon>Salmonella</taxon>
    </lineage>
</organism>
<gene>
    <name evidence="3" type="ORF">NCTC5798_05966</name>
</gene>
<dbReference type="AlphaFoldDB" id="A0A379V4E3"/>
<dbReference type="GO" id="GO:0016747">
    <property type="term" value="F:acyltransferase activity, transferring groups other than amino-acyl groups"/>
    <property type="evidence" value="ECO:0007669"/>
    <property type="project" value="InterPro"/>
</dbReference>
<name>A0A379V4E3_SALET</name>
<proteinExistence type="predicted"/>
<evidence type="ECO:0000259" key="2">
    <source>
        <dbReference type="Pfam" id="PF01757"/>
    </source>
</evidence>
<sequence length="346" mass="39545">MMVLLCHFDIYFDSIFPGTKEIFSNGVIGVDVFFIISGFVIYISYKGDNALEFFIKRFFRVYVPAAIAIVITVYIAGIKMLDNESFFKSIFFIPLQNVNPPFYGYNLLAVVWTLVYEMYFYFLFTIAIIISRKTCSVGIYASLLILFSVFGGQYFLVGKINIDAMSYVYNGDINLLPKQIISLSGNPIILEFLLGIFSGYLFKRYRKFINPSKTTCNILIMICCLVFTVRYFGPNIKHGILDGGLYSYFLFIAFIIWHRGIELGLYNEPGRKSLYIGTISFSIYLIHVAVIIGFIEKYNYWLRHGGQLIAGLSVTLFASIAYYHIIEVNSQKAGKIMSSLLRSKIN</sequence>
<dbReference type="GO" id="GO:0016020">
    <property type="term" value="C:membrane"/>
    <property type="evidence" value="ECO:0007669"/>
    <property type="project" value="TreeGrafter"/>
</dbReference>
<dbReference type="Pfam" id="PF01757">
    <property type="entry name" value="Acyl_transf_3"/>
    <property type="match status" value="1"/>
</dbReference>
<dbReference type="InterPro" id="IPR002656">
    <property type="entry name" value="Acyl_transf_3_dom"/>
</dbReference>
<evidence type="ECO:0000313" key="3">
    <source>
        <dbReference type="EMBL" id="SUG74646.1"/>
    </source>
</evidence>
<feature type="transmembrane region" description="Helical" evidence="1">
    <location>
        <begin position="107"/>
        <end position="130"/>
    </location>
</feature>
<feature type="transmembrane region" description="Helical" evidence="1">
    <location>
        <begin position="273"/>
        <end position="295"/>
    </location>
</feature>
<keyword evidence="1" id="KW-0472">Membrane</keyword>
<keyword evidence="3" id="KW-0808">Transferase</keyword>
<dbReference type="EMBL" id="UGXK01000001">
    <property type="protein sequence ID" value="SUG74646.1"/>
    <property type="molecule type" value="Genomic_DNA"/>
</dbReference>
<evidence type="ECO:0000256" key="1">
    <source>
        <dbReference type="SAM" id="Phobius"/>
    </source>
</evidence>
<reference evidence="3 4" key="1">
    <citation type="submission" date="2018-06" db="EMBL/GenBank/DDBJ databases">
        <authorList>
            <consortium name="Pathogen Informatics"/>
            <person name="Doyle S."/>
        </authorList>
    </citation>
    <scope>NUCLEOTIDE SEQUENCE [LARGE SCALE GENOMIC DNA]</scope>
    <source>
        <strain evidence="3 4">NCTC5798</strain>
    </source>
</reference>
<dbReference type="InterPro" id="IPR050879">
    <property type="entry name" value="Acyltransferase_3"/>
</dbReference>